<dbReference type="Proteomes" id="UP000664521">
    <property type="component" value="Unassembled WGS sequence"/>
</dbReference>
<proteinExistence type="predicted"/>
<dbReference type="PANTHER" id="PTHR43671:SF13">
    <property type="entry name" value="SERINE_THREONINE-PROTEIN KINASE NEK2"/>
    <property type="match status" value="1"/>
</dbReference>
<dbReference type="GO" id="GO:0005634">
    <property type="term" value="C:nucleus"/>
    <property type="evidence" value="ECO:0007669"/>
    <property type="project" value="UniProtKB-ARBA"/>
</dbReference>
<dbReference type="GO" id="GO:0044732">
    <property type="term" value="C:mitotic spindle pole body"/>
    <property type="evidence" value="ECO:0007669"/>
    <property type="project" value="TreeGrafter"/>
</dbReference>
<gene>
    <name evidence="13" type="primary">KIN3_1</name>
    <name evidence="13" type="ORF">HETSPECPRED_000904</name>
</gene>
<evidence type="ECO:0000256" key="4">
    <source>
        <dbReference type="ARBA" id="ARBA00022679"/>
    </source>
</evidence>
<dbReference type="GO" id="GO:0007059">
    <property type="term" value="P:chromosome segregation"/>
    <property type="evidence" value="ECO:0007669"/>
    <property type="project" value="TreeGrafter"/>
</dbReference>
<feature type="compositionally biased region" description="Low complexity" evidence="11">
    <location>
        <begin position="551"/>
        <end position="567"/>
    </location>
</feature>
<evidence type="ECO:0000256" key="7">
    <source>
        <dbReference type="ARBA" id="ARBA00022840"/>
    </source>
</evidence>
<keyword evidence="8" id="KW-0131">Cell cycle</keyword>
<dbReference type="PROSITE" id="PS00108">
    <property type="entry name" value="PROTEIN_KINASE_ST"/>
    <property type="match status" value="1"/>
</dbReference>
<dbReference type="GO" id="GO:0005524">
    <property type="term" value="F:ATP binding"/>
    <property type="evidence" value="ECO:0007669"/>
    <property type="project" value="UniProtKB-KW"/>
</dbReference>
<evidence type="ECO:0000256" key="10">
    <source>
        <dbReference type="ARBA" id="ARBA00048679"/>
    </source>
</evidence>
<evidence type="ECO:0000256" key="11">
    <source>
        <dbReference type="SAM" id="MobiDB-lite"/>
    </source>
</evidence>
<evidence type="ECO:0000256" key="1">
    <source>
        <dbReference type="ARBA" id="ARBA00012513"/>
    </source>
</evidence>
<dbReference type="SMART" id="SM00220">
    <property type="entry name" value="S_TKc"/>
    <property type="match status" value="1"/>
</dbReference>
<dbReference type="EC" id="2.7.11.1" evidence="1"/>
<keyword evidence="3" id="KW-0132">Cell division</keyword>
<dbReference type="CDD" id="cd08217">
    <property type="entry name" value="STKc_Nek2"/>
    <property type="match status" value="1"/>
</dbReference>
<evidence type="ECO:0000256" key="5">
    <source>
        <dbReference type="ARBA" id="ARBA00022741"/>
    </source>
</evidence>
<dbReference type="PANTHER" id="PTHR43671">
    <property type="entry name" value="SERINE/THREONINE-PROTEIN KINASE NEK"/>
    <property type="match status" value="1"/>
</dbReference>
<dbReference type="AlphaFoldDB" id="A0A8H3ERV9"/>
<evidence type="ECO:0000313" key="13">
    <source>
        <dbReference type="EMBL" id="CAF9912311.1"/>
    </source>
</evidence>
<evidence type="ECO:0000256" key="2">
    <source>
        <dbReference type="ARBA" id="ARBA00022527"/>
    </source>
</evidence>
<comment type="catalytic activity">
    <reaction evidence="10">
        <text>L-seryl-[protein] + ATP = O-phospho-L-seryl-[protein] + ADP + H(+)</text>
        <dbReference type="Rhea" id="RHEA:17989"/>
        <dbReference type="Rhea" id="RHEA-COMP:9863"/>
        <dbReference type="Rhea" id="RHEA-COMP:11604"/>
        <dbReference type="ChEBI" id="CHEBI:15378"/>
        <dbReference type="ChEBI" id="CHEBI:29999"/>
        <dbReference type="ChEBI" id="CHEBI:30616"/>
        <dbReference type="ChEBI" id="CHEBI:83421"/>
        <dbReference type="ChEBI" id="CHEBI:456216"/>
        <dbReference type="EC" id="2.7.11.1"/>
    </reaction>
</comment>
<accession>A0A8H3ERV9</accession>
<keyword evidence="7" id="KW-0067">ATP-binding</keyword>
<dbReference type="GO" id="GO:0000278">
    <property type="term" value="P:mitotic cell cycle"/>
    <property type="evidence" value="ECO:0007669"/>
    <property type="project" value="UniProtKB-ARBA"/>
</dbReference>
<comment type="catalytic activity">
    <reaction evidence="9">
        <text>L-threonyl-[protein] + ATP = O-phospho-L-threonyl-[protein] + ADP + H(+)</text>
        <dbReference type="Rhea" id="RHEA:46608"/>
        <dbReference type="Rhea" id="RHEA-COMP:11060"/>
        <dbReference type="Rhea" id="RHEA-COMP:11605"/>
        <dbReference type="ChEBI" id="CHEBI:15378"/>
        <dbReference type="ChEBI" id="CHEBI:30013"/>
        <dbReference type="ChEBI" id="CHEBI:30616"/>
        <dbReference type="ChEBI" id="CHEBI:61977"/>
        <dbReference type="ChEBI" id="CHEBI:456216"/>
        <dbReference type="EC" id="2.7.11.1"/>
    </reaction>
</comment>
<comment type="caution">
    <text evidence="13">The sequence shown here is derived from an EMBL/GenBank/DDBJ whole genome shotgun (WGS) entry which is preliminary data.</text>
</comment>
<protein>
    <recommendedName>
        <fullName evidence="1">non-specific serine/threonine protein kinase</fullName>
        <ecNumber evidence="1">2.7.11.1</ecNumber>
    </recommendedName>
</protein>
<feature type="region of interest" description="Disordered" evidence="11">
    <location>
        <begin position="376"/>
        <end position="425"/>
    </location>
</feature>
<evidence type="ECO:0000256" key="6">
    <source>
        <dbReference type="ARBA" id="ARBA00022777"/>
    </source>
</evidence>
<keyword evidence="2 13" id="KW-0723">Serine/threonine-protein kinase</keyword>
<dbReference type="InterPro" id="IPR011009">
    <property type="entry name" value="Kinase-like_dom_sf"/>
</dbReference>
<sequence length="653" mass="73205">MSEKERQQLYAEFSILNSLKHPNIVRYYDKEHIRDSKDLHLYMEYCSGGDLGKTIKELRERKTYASEDYVWNIFSQIVTALYRCHYGTDPPEADKSGIVHKPQGLRSKSQVMILHRDLKPENVFLGDNLQVKLGDFGLSKVMQSHDFASTYVGTPYYMSPEICANERYTLASDIWALGCIMYELCTRKVPFNAMSQIQLVQKIKDGRIDPMPDTYSPELQEVIKSCLRVNPMHRPETSRLLSHPLVRLQKEKRDVADTGMKAEAMRIEYVKKLRDLDLERAAFSADKVKQMDRIKAEIEESKRREWEVKARLEISRQVNIETEKLKQMFNEEVDARVKLQMKQLREAEIPKPPSPPLTQPSSFAILADNDTPSIAELSNLSLSSPGTDKDIRTTEKGTTPPKRKPRGPLARSRTQMDSPADITMAEPSPMSIACLSLSPRRTAATAAVSIPNSKNIFAAAAAQNSRLQQQLPTPSSLDNQSIIDEEEEDDDAVPDLPSPTHAPISSDPFKAPTRPGLQRQKTAPISRLPHHPSLFPTDRPPRGPSPPNATRPPILTTNTTTAAGSPTRKSATATGNEMFKKIMHRNLNGRGRTLVELDQARAGGNGFGVGAFAKGAAGGENNWRPPTILEPPVWDPEVEEMPSPFLRRGSRKI</sequence>
<dbReference type="Gene3D" id="1.10.510.10">
    <property type="entry name" value="Transferase(Phosphotransferase) domain 1"/>
    <property type="match status" value="1"/>
</dbReference>
<feature type="domain" description="Protein kinase" evidence="12">
    <location>
        <begin position="1"/>
        <end position="246"/>
    </location>
</feature>
<name>A0A8H3ERV9_9LECA</name>
<dbReference type="FunFam" id="3.30.200.20:FF:000151">
    <property type="entry name" value="G2-specific protein kinase nimA"/>
    <property type="match status" value="1"/>
</dbReference>
<dbReference type="Pfam" id="PF00069">
    <property type="entry name" value="Pkinase"/>
    <property type="match status" value="1"/>
</dbReference>
<evidence type="ECO:0000313" key="14">
    <source>
        <dbReference type="Proteomes" id="UP000664521"/>
    </source>
</evidence>
<dbReference type="GO" id="GO:0051301">
    <property type="term" value="P:cell division"/>
    <property type="evidence" value="ECO:0007669"/>
    <property type="project" value="UniProtKB-KW"/>
</dbReference>
<dbReference type="SUPFAM" id="SSF56112">
    <property type="entry name" value="Protein kinase-like (PK-like)"/>
    <property type="match status" value="1"/>
</dbReference>
<dbReference type="InterPro" id="IPR008271">
    <property type="entry name" value="Ser/Thr_kinase_AS"/>
</dbReference>
<keyword evidence="14" id="KW-1185">Reference proteome</keyword>
<dbReference type="EMBL" id="CAJPDS010000011">
    <property type="protein sequence ID" value="CAF9912311.1"/>
    <property type="molecule type" value="Genomic_DNA"/>
</dbReference>
<dbReference type="PROSITE" id="PS50011">
    <property type="entry name" value="PROTEIN_KINASE_DOM"/>
    <property type="match status" value="1"/>
</dbReference>
<dbReference type="GO" id="GO:0005737">
    <property type="term" value="C:cytoplasm"/>
    <property type="evidence" value="ECO:0007669"/>
    <property type="project" value="TreeGrafter"/>
</dbReference>
<dbReference type="Gene3D" id="3.30.200.20">
    <property type="entry name" value="Phosphorylase Kinase, domain 1"/>
    <property type="match status" value="1"/>
</dbReference>
<feature type="compositionally biased region" description="Polar residues" evidence="11">
    <location>
        <begin position="376"/>
        <end position="386"/>
    </location>
</feature>
<dbReference type="InterPro" id="IPR050660">
    <property type="entry name" value="NEK_Ser/Thr_kinase"/>
</dbReference>
<feature type="region of interest" description="Disordered" evidence="11">
    <location>
        <begin position="485"/>
        <end position="574"/>
    </location>
</feature>
<reference evidence="13" key="1">
    <citation type="submission" date="2021-03" db="EMBL/GenBank/DDBJ databases">
        <authorList>
            <person name="Tagirdzhanova G."/>
        </authorList>
    </citation>
    <scope>NUCLEOTIDE SEQUENCE</scope>
</reference>
<keyword evidence="6 13" id="KW-0418">Kinase</keyword>
<dbReference type="OrthoDB" id="10250725at2759"/>
<evidence type="ECO:0000259" key="12">
    <source>
        <dbReference type="PROSITE" id="PS50011"/>
    </source>
</evidence>
<organism evidence="13 14">
    <name type="scientific">Heterodermia speciosa</name>
    <dbReference type="NCBI Taxonomy" id="116794"/>
    <lineage>
        <taxon>Eukaryota</taxon>
        <taxon>Fungi</taxon>
        <taxon>Dikarya</taxon>
        <taxon>Ascomycota</taxon>
        <taxon>Pezizomycotina</taxon>
        <taxon>Lecanoromycetes</taxon>
        <taxon>OSLEUM clade</taxon>
        <taxon>Lecanoromycetidae</taxon>
        <taxon>Caliciales</taxon>
        <taxon>Physciaceae</taxon>
        <taxon>Heterodermia</taxon>
    </lineage>
</organism>
<evidence type="ECO:0000256" key="8">
    <source>
        <dbReference type="ARBA" id="ARBA00023306"/>
    </source>
</evidence>
<dbReference type="InterPro" id="IPR000719">
    <property type="entry name" value="Prot_kinase_dom"/>
</dbReference>
<dbReference type="FunFam" id="1.10.510.10:FF:000857">
    <property type="entry name" value="NEK protein kinase"/>
    <property type="match status" value="1"/>
</dbReference>
<keyword evidence="4" id="KW-0808">Transferase</keyword>
<dbReference type="GO" id="GO:0004674">
    <property type="term" value="F:protein serine/threonine kinase activity"/>
    <property type="evidence" value="ECO:0007669"/>
    <property type="project" value="UniProtKB-KW"/>
</dbReference>
<evidence type="ECO:0000256" key="3">
    <source>
        <dbReference type="ARBA" id="ARBA00022618"/>
    </source>
</evidence>
<keyword evidence="5" id="KW-0547">Nucleotide-binding</keyword>
<evidence type="ECO:0000256" key="9">
    <source>
        <dbReference type="ARBA" id="ARBA00047899"/>
    </source>
</evidence>